<dbReference type="InterPro" id="IPR014746">
    <property type="entry name" value="Gln_synth/guanido_kin_cat_dom"/>
</dbReference>
<dbReference type="EMBL" id="PFSX01000011">
    <property type="protein sequence ID" value="PJC01693.1"/>
    <property type="molecule type" value="Genomic_DNA"/>
</dbReference>
<evidence type="ECO:0000256" key="11">
    <source>
        <dbReference type="HAMAP-Rule" id="MF_00121"/>
    </source>
</evidence>
<gene>
    <name evidence="11" type="primary">gatB</name>
    <name evidence="20" type="ORF">CO072_00375</name>
    <name evidence="19" type="ORF">CO124_00965</name>
    <name evidence="15" type="ORF">COS22_01630</name>
    <name evidence="14" type="ORF">COS45_02365</name>
    <name evidence="16" type="ORF">COW47_00970</name>
    <name evidence="13" type="ORF">COW69_00730</name>
    <name evidence="18" type="ORF">COY63_01610</name>
    <name evidence="17" type="ORF">COZ66_01030</name>
</gene>
<dbReference type="NCBIfam" id="TIGR00133">
    <property type="entry name" value="gatB"/>
    <property type="match status" value="1"/>
</dbReference>
<evidence type="ECO:0000256" key="8">
    <source>
        <dbReference type="ARBA" id="ARBA00024799"/>
    </source>
</evidence>
<evidence type="ECO:0000256" key="1">
    <source>
        <dbReference type="ARBA" id="ARBA00005306"/>
    </source>
</evidence>
<dbReference type="InterPro" id="IPR003789">
    <property type="entry name" value="Asn/Gln_tRNA_amidoTrase-B-like"/>
</dbReference>
<evidence type="ECO:0000256" key="10">
    <source>
        <dbReference type="ARBA" id="ARBA00047913"/>
    </source>
</evidence>
<accession>A0A2H9N2N6</accession>
<evidence type="ECO:0000256" key="2">
    <source>
        <dbReference type="ARBA" id="ARBA00011123"/>
    </source>
</evidence>
<dbReference type="Pfam" id="PF02637">
    <property type="entry name" value="GatB_Yqey"/>
    <property type="match status" value="1"/>
</dbReference>
<name>A0A2G9LJJ0_HUBC1</name>
<dbReference type="EMBL" id="PFIH01000023">
    <property type="protein sequence ID" value="PIX28154.1"/>
    <property type="molecule type" value="Genomic_DNA"/>
</dbReference>
<dbReference type="Proteomes" id="UP000230477">
    <property type="component" value="Unassembled WGS sequence"/>
</dbReference>
<dbReference type="EMBL" id="PFFF01000024">
    <property type="protein sequence ID" value="PIV89785.1"/>
    <property type="molecule type" value="Genomic_DNA"/>
</dbReference>
<dbReference type="Gene3D" id="1.10.150.380">
    <property type="entry name" value="GatB domain, N-terminal subdomain"/>
    <property type="match status" value="1"/>
</dbReference>
<evidence type="ECO:0000256" key="9">
    <source>
        <dbReference type="ARBA" id="ARBA00047380"/>
    </source>
</evidence>
<dbReference type="EMBL" id="PETW01000026">
    <property type="protein sequence ID" value="PIV46408.1"/>
    <property type="molecule type" value="Genomic_DNA"/>
</dbReference>
<evidence type="ECO:0000313" key="22">
    <source>
        <dbReference type="Proteomes" id="UP000228888"/>
    </source>
</evidence>
<dbReference type="InterPro" id="IPR042114">
    <property type="entry name" value="GatB_C_1"/>
</dbReference>
<reference evidence="13 23" key="1">
    <citation type="submission" date="2017-09" db="EMBL/GenBank/DDBJ databases">
        <title>Depth-based differentiation of microbial function through sediment-hosted aquifers and enrichment of novel symbionts in the deep terrestrial subsurface.</title>
        <authorList>
            <person name="Probst A.J."/>
            <person name="Ladd B."/>
            <person name="Jarett J.K."/>
            <person name="Geller-Mcgrath D.E."/>
            <person name="Sieber C.M."/>
            <person name="Emerson J.B."/>
            <person name="Anantharaman K."/>
            <person name="Thomas B.C."/>
            <person name="Malmstrom R."/>
            <person name="Stieglmeier M."/>
            <person name="Klingl A."/>
            <person name="Woyke T."/>
            <person name="Ryan C.M."/>
            <person name="Banfield J.F."/>
        </authorList>
    </citation>
    <scope>NUCLEOTIDE SEQUENCE [LARGE SCALE GENOMIC DNA]</scope>
    <source>
        <strain evidence="15">CG02_land_8_20_14_3_00_31_209</strain>
        <strain evidence="14">CG03_land_8_20_14_0_80_31_114</strain>
        <strain evidence="16">CG17_big_fil_post_rev_8_21_14_2_50_31_73</strain>
        <strain evidence="13">CG18_big_fil_WC_8_21_14_2_50_31_19</strain>
        <strain evidence="18">CG_4_10_14_0_8_um_filter_31_133</strain>
        <strain evidence="17">CG_4_8_14_3_um_filter</strain>
        <strain evidence="20">CG_4_9_14_0_8_um_filter_31_21</strain>
        <strain evidence="19">CG_4_9_14_3_um_filter_31_125</strain>
    </source>
</reference>
<accession>A0A2H9MN31</accession>
<evidence type="ECO:0000256" key="6">
    <source>
        <dbReference type="ARBA" id="ARBA00022840"/>
    </source>
</evidence>
<dbReference type="Pfam" id="PF02934">
    <property type="entry name" value="GatB_N"/>
    <property type="match status" value="1"/>
</dbReference>
<evidence type="ECO:0000256" key="5">
    <source>
        <dbReference type="ARBA" id="ARBA00022741"/>
    </source>
</evidence>
<dbReference type="PANTHER" id="PTHR11659">
    <property type="entry name" value="GLUTAMYL-TRNA GLN AMIDOTRANSFERASE SUBUNIT B MITOCHONDRIAL AND PROKARYOTIC PET112-RELATED"/>
    <property type="match status" value="1"/>
</dbReference>
<keyword evidence="5 11" id="KW-0547">Nucleotide-binding</keyword>
<keyword evidence="6 11" id="KW-0067">ATP-binding</keyword>
<dbReference type="Proteomes" id="UP000228874">
    <property type="component" value="Unassembled WGS sequence"/>
</dbReference>
<dbReference type="Proteomes" id="UP000231232">
    <property type="component" value="Unassembled WGS sequence"/>
</dbReference>
<comment type="function">
    <text evidence="8 11">Allows the formation of correctly charged Asn-tRNA(Asn) or Gln-tRNA(Gln) through the transamidation of misacylated Asp-tRNA(Asn) or Glu-tRNA(Gln) in organisms which lack either or both of asparaginyl-tRNA or glutaminyl-tRNA synthetases. The reaction takes place in the presence of glutamine and ATP through an activated phospho-Asp-tRNA(Asn) or phospho-Glu-tRNA(Gln).</text>
</comment>
<dbReference type="InterPro" id="IPR006075">
    <property type="entry name" value="Asn/Gln-tRNA_Trfase_suB/E_cat"/>
</dbReference>
<dbReference type="SUPFAM" id="SSF89095">
    <property type="entry name" value="GatB/YqeY motif"/>
    <property type="match status" value="1"/>
</dbReference>
<comment type="caution">
    <text evidence="13">The sequence shown here is derived from an EMBL/GenBank/DDBJ whole genome shotgun (WGS) entry which is preliminary data.</text>
</comment>
<dbReference type="GO" id="GO:0050567">
    <property type="term" value="F:glutaminyl-tRNA synthase (glutamine-hydrolyzing) activity"/>
    <property type="evidence" value="ECO:0007669"/>
    <property type="project" value="UniProtKB-UniRule"/>
</dbReference>
<evidence type="ECO:0000313" key="19">
    <source>
        <dbReference type="EMBL" id="PJB04120.1"/>
    </source>
</evidence>
<evidence type="ECO:0000313" key="15">
    <source>
        <dbReference type="EMBL" id="PIV46408.1"/>
    </source>
</evidence>
<accession>A0A2H9PA14</accession>
<dbReference type="EC" id="6.3.5.-" evidence="11"/>
<dbReference type="InterPro" id="IPR017958">
    <property type="entry name" value="Gln-tRNA_amidoTrfase_suB_CS"/>
</dbReference>
<accession>A0A2G9LJJ0</accession>
<accession>A0A2H9RDL2</accession>
<evidence type="ECO:0000313" key="13">
    <source>
        <dbReference type="EMBL" id="PIN66718.1"/>
    </source>
</evidence>
<feature type="domain" description="Asn/Gln amidotransferase" evidence="12">
    <location>
        <begin position="334"/>
        <end position="473"/>
    </location>
</feature>
<dbReference type="EMBL" id="PFMG01000039">
    <property type="protein sequence ID" value="PIY99794.1"/>
    <property type="molecule type" value="Genomic_DNA"/>
</dbReference>
<dbReference type="GO" id="GO:0016740">
    <property type="term" value="F:transferase activity"/>
    <property type="evidence" value="ECO:0007669"/>
    <property type="project" value="UniProtKB-KW"/>
</dbReference>
<reference evidence="21 22" key="2">
    <citation type="submission" date="2017-09" db="EMBL/GenBank/DDBJ databases">
        <title>Depth-based differentiation of microbial function through sediment-hosted aquifers and enrichment of novel symbionts in the deep terrestrial subsurface.</title>
        <authorList>
            <person name="Probst A.J."/>
            <person name="Ladd B."/>
            <person name="Jarett J.K."/>
            <person name="Geller-Mcgrath D.E."/>
            <person name="Sieber C.M.K."/>
            <person name="Emerson J.B."/>
            <person name="Anantharaman K."/>
            <person name="Thomas B.C."/>
            <person name="Malmstrom R."/>
            <person name="Stieglmeier M."/>
            <person name="Klingl A."/>
            <person name="Woyke T."/>
            <person name="Ryan C.M."/>
            <person name="Banfield J.F."/>
        </authorList>
    </citation>
    <scope>NUCLEOTIDE SEQUENCE [LARGE SCALE GENOMIC DNA]</scope>
</reference>
<dbReference type="SMART" id="SM00845">
    <property type="entry name" value="GatB_Yqey"/>
    <property type="match status" value="1"/>
</dbReference>
<accession>A0A2H9M1V6</accession>
<evidence type="ECO:0000313" key="20">
    <source>
        <dbReference type="EMBL" id="PJC01693.1"/>
    </source>
</evidence>
<dbReference type="Proteomes" id="UP000228888">
    <property type="component" value="Unassembled WGS sequence"/>
</dbReference>
<keyword evidence="4 11" id="KW-0436">Ligase</keyword>
<keyword evidence="13" id="KW-0808">Transferase</keyword>
<proteinExistence type="inferred from homology"/>
<comment type="catalytic activity">
    <reaction evidence="10 11">
        <text>L-glutamyl-tRNA(Gln) + L-glutamine + ATP + H2O = L-glutaminyl-tRNA(Gln) + L-glutamate + ADP + phosphate + H(+)</text>
        <dbReference type="Rhea" id="RHEA:17521"/>
        <dbReference type="Rhea" id="RHEA-COMP:9681"/>
        <dbReference type="Rhea" id="RHEA-COMP:9684"/>
        <dbReference type="ChEBI" id="CHEBI:15377"/>
        <dbReference type="ChEBI" id="CHEBI:15378"/>
        <dbReference type="ChEBI" id="CHEBI:29985"/>
        <dbReference type="ChEBI" id="CHEBI:30616"/>
        <dbReference type="ChEBI" id="CHEBI:43474"/>
        <dbReference type="ChEBI" id="CHEBI:58359"/>
        <dbReference type="ChEBI" id="CHEBI:78520"/>
        <dbReference type="ChEBI" id="CHEBI:78521"/>
        <dbReference type="ChEBI" id="CHEBI:456216"/>
    </reaction>
</comment>
<dbReference type="NCBIfam" id="NF004012">
    <property type="entry name" value="PRK05477.1-2"/>
    <property type="match status" value="1"/>
</dbReference>
<dbReference type="PROSITE" id="PS01234">
    <property type="entry name" value="GATB"/>
    <property type="match status" value="1"/>
</dbReference>
<evidence type="ECO:0000256" key="3">
    <source>
        <dbReference type="ARBA" id="ARBA00016923"/>
    </source>
</evidence>
<accession>A0A2H9QSG7</accession>
<accession>A0A2H9M935</accession>
<dbReference type="GO" id="GO:0005524">
    <property type="term" value="F:ATP binding"/>
    <property type="evidence" value="ECO:0007669"/>
    <property type="project" value="UniProtKB-KW"/>
</dbReference>
<comment type="subunit">
    <text evidence="2 11">Heterotrimer of A, B and C subunits.</text>
</comment>
<evidence type="ECO:0000313" key="17">
    <source>
        <dbReference type="EMBL" id="PIX28154.1"/>
    </source>
</evidence>
<evidence type="ECO:0000256" key="4">
    <source>
        <dbReference type="ARBA" id="ARBA00022598"/>
    </source>
</evidence>
<dbReference type="InterPro" id="IPR004413">
    <property type="entry name" value="GatB"/>
</dbReference>
<dbReference type="Proteomes" id="UP000230713">
    <property type="component" value="Unassembled WGS sequence"/>
</dbReference>
<dbReference type="EMBL" id="PFUW01000017">
    <property type="protein sequence ID" value="PJB04120.1"/>
    <property type="molecule type" value="Genomic_DNA"/>
</dbReference>
<dbReference type="HAMAP" id="MF_00121">
    <property type="entry name" value="GatB"/>
    <property type="match status" value="1"/>
</dbReference>
<evidence type="ECO:0000256" key="7">
    <source>
        <dbReference type="ARBA" id="ARBA00022917"/>
    </source>
</evidence>
<comment type="catalytic activity">
    <reaction evidence="9 11">
        <text>L-aspartyl-tRNA(Asn) + L-glutamine + ATP + H2O = L-asparaginyl-tRNA(Asn) + L-glutamate + ADP + phosphate + 2 H(+)</text>
        <dbReference type="Rhea" id="RHEA:14513"/>
        <dbReference type="Rhea" id="RHEA-COMP:9674"/>
        <dbReference type="Rhea" id="RHEA-COMP:9677"/>
        <dbReference type="ChEBI" id="CHEBI:15377"/>
        <dbReference type="ChEBI" id="CHEBI:15378"/>
        <dbReference type="ChEBI" id="CHEBI:29985"/>
        <dbReference type="ChEBI" id="CHEBI:30616"/>
        <dbReference type="ChEBI" id="CHEBI:43474"/>
        <dbReference type="ChEBI" id="CHEBI:58359"/>
        <dbReference type="ChEBI" id="CHEBI:78515"/>
        <dbReference type="ChEBI" id="CHEBI:78516"/>
        <dbReference type="ChEBI" id="CHEBI:456216"/>
    </reaction>
</comment>
<evidence type="ECO:0000313" key="16">
    <source>
        <dbReference type="EMBL" id="PIV89785.1"/>
    </source>
</evidence>
<dbReference type="EMBL" id="PEUT01000056">
    <property type="protein sequence ID" value="PIV13521.1"/>
    <property type="molecule type" value="Genomic_DNA"/>
</dbReference>
<protein>
    <recommendedName>
        <fullName evidence="3 11">Aspartyl/glutamyl-tRNA(Asn/Gln) amidotransferase subunit B</fullName>
        <shortName evidence="11">Asp/Glu-ADT subunit B</shortName>
        <ecNumber evidence="11">6.3.5.-</ecNumber>
    </recommendedName>
</protein>
<dbReference type="InterPro" id="IPR017959">
    <property type="entry name" value="Asn/Gln-tRNA_amidoTrfase_suB/E"/>
</dbReference>
<dbReference type="Proteomes" id="UP000228989">
    <property type="component" value="Unassembled WGS sequence"/>
</dbReference>
<keyword evidence="7 11" id="KW-0648">Protein biosynthesis</keyword>
<comment type="similarity">
    <text evidence="1 11">Belongs to the GatB/GatE family. GatB subfamily.</text>
</comment>
<evidence type="ECO:0000313" key="21">
    <source>
        <dbReference type="Proteomes" id="UP000228874"/>
    </source>
</evidence>
<sequence length="479" mass="54318">MQAKAQNKREKQKMIDLPKKLAESQLKIGLETHLPLKTKSKLFCSCSTKKSGRPNTQVCEVCLGLPGSKPTLNNAAVKAAIKLGLALGCKINSPSFFSRKTYFYPDMSKNFQITQYEIPIAENGFLMLGDKKIRIKRVHIEEDPAKIVHKDNYSLIDYNRSGRPLLEIVTEPDLNSPKEARAYLQKLSLIAEYLQIFDPADEASMKSDVNVSIFGGSRVEIKNISGFKDAEKAINFEQIRQKNVLLTGKKVVQETRMYSPVAGSTTTARIKETESGYGYIFEPDLPYLEFSLQEIERVRNSLEELPDQKKQKFVKLGLNKATAESLVSEKALSELFEELSKKFDKNLVATYCLILLKTTNYNGIKVEQININPEFAKILEQVNTNKINKHEAEEIIRKIVELKIKNKAPAKINCLFDGESWDFDLNEIVEKVRAQNKEKDLSDPKILNFLIGQVLRETKGKGNIQKIIKILKRAKGKNK</sequence>
<dbReference type="Proteomes" id="UP000229789">
    <property type="component" value="Unassembled WGS sequence"/>
</dbReference>
<dbReference type="EMBL" id="PCUF01000006">
    <property type="protein sequence ID" value="PIN66718.1"/>
    <property type="molecule type" value="Genomic_DNA"/>
</dbReference>
<dbReference type="AlphaFoldDB" id="A0A2G9LJJ0"/>
<dbReference type="InterPro" id="IPR023168">
    <property type="entry name" value="GatB_Yqey_C_2"/>
</dbReference>
<evidence type="ECO:0000313" key="18">
    <source>
        <dbReference type="EMBL" id="PIY99794.1"/>
    </source>
</evidence>
<evidence type="ECO:0000259" key="12">
    <source>
        <dbReference type="SMART" id="SM00845"/>
    </source>
</evidence>
<dbReference type="SUPFAM" id="SSF55931">
    <property type="entry name" value="Glutamine synthetase/guanido kinase"/>
    <property type="match status" value="1"/>
</dbReference>
<evidence type="ECO:0000313" key="14">
    <source>
        <dbReference type="EMBL" id="PIV13521.1"/>
    </source>
</evidence>
<dbReference type="Proteomes" id="UP000231449">
    <property type="component" value="Unassembled WGS sequence"/>
</dbReference>
<evidence type="ECO:0000313" key="23">
    <source>
        <dbReference type="Proteomes" id="UP000229789"/>
    </source>
</evidence>
<organism evidence="13 23">
    <name type="scientific">Huberarchaeum crystalense</name>
    <dbReference type="NCBI Taxonomy" id="2014257"/>
    <lineage>
        <taxon>Archaea</taxon>
        <taxon>Candidatus Huberarchaeota</taxon>
        <taxon>Candidatus Huberarchaeia</taxon>
        <taxon>Candidatus Huberarchaeales</taxon>
        <taxon>Candidatus Huberarchaeaceae</taxon>
        <taxon>Candidatus Huberarchaeum</taxon>
    </lineage>
</organism>
<dbReference type="InterPro" id="IPR018027">
    <property type="entry name" value="Asn/Gln_amidotransferase"/>
</dbReference>
<dbReference type="Gene3D" id="1.10.10.410">
    <property type="match status" value="1"/>
</dbReference>
<dbReference type="GO" id="GO:0006412">
    <property type="term" value="P:translation"/>
    <property type="evidence" value="ECO:0007669"/>
    <property type="project" value="UniProtKB-UniRule"/>
</dbReference>
<dbReference type="GO" id="GO:0070681">
    <property type="term" value="P:glutaminyl-tRNAGln biosynthesis via transamidation"/>
    <property type="evidence" value="ECO:0007669"/>
    <property type="project" value="TreeGrafter"/>
</dbReference>
<dbReference type="PANTHER" id="PTHR11659:SF0">
    <property type="entry name" value="GLUTAMYL-TRNA(GLN) AMIDOTRANSFERASE SUBUNIT B, MITOCHONDRIAL"/>
    <property type="match status" value="1"/>
</dbReference>